<dbReference type="EC" id="3.1.26.5" evidence="6"/>
<gene>
    <name evidence="6" type="primary">rnpA</name>
    <name evidence="10" type="ORF">THTE_2952</name>
</gene>
<evidence type="ECO:0000256" key="9">
    <source>
        <dbReference type="SAM" id="Phobius"/>
    </source>
</evidence>
<evidence type="ECO:0000256" key="1">
    <source>
        <dbReference type="ARBA" id="ARBA00022694"/>
    </source>
</evidence>
<dbReference type="Proteomes" id="UP000215086">
    <property type="component" value="Chromosome"/>
</dbReference>
<protein>
    <recommendedName>
        <fullName evidence="6 7">Multifunctional fusion protein</fullName>
    </recommendedName>
    <domain>
        <recommendedName>
            <fullName evidence="6">Ribonuclease P protein component</fullName>
            <shortName evidence="6">RNase P protein</shortName>
            <shortName evidence="6">RNaseP protein</shortName>
            <ecNumber evidence="6">3.1.26.5</ecNumber>
        </recommendedName>
        <alternativeName>
            <fullName evidence="6">Protein C5</fullName>
        </alternativeName>
    </domain>
    <domain>
        <recommendedName>
            <fullName evidence="7">Putative membrane protein insertion efficiency factor</fullName>
        </recommendedName>
    </domain>
</protein>
<dbReference type="EMBL" id="CP018477">
    <property type="protein sequence ID" value="ASV75554.1"/>
    <property type="molecule type" value="Genomic_DNA"/>
</dbReference>
<keyword evidence="4 6" id="KW-0378">Hydrolase</keyword>
<comment type="subcellular location">
    <subcellularLocation>
        <location evidence="7">Cell membrane</location>
        <topology evidence="7">Peripheral membrane protein</topology>
        <orientation evidence="7">Cytoplasmic side</orientation>
    </subcellularLocation>
</comment>
<reference evidence="10 11" key="1">
    <citation type="journal article" name="Front. Microbiol.">
        <title>Sugar Metabolism of the First Thermophilic Planctomycete Thermogutta terrifontis: Comparative Genomic and Transcriptomic Approaches.</title>
        <authorList>
            <person name="Elcheninov A.G."/>
            <person name="Menzel P."/>
            <person name="Gudbergsdottir S.R."/>
            <person name="Slesarev A.I."/>
            <person name="Kadnikov V.V."/>
            <person name="Krogh A."/>
            <person name="Bonch-Osmolovskaya E.A."/>
            <person name="Peng X."/>
            <person name="Kublanov I.V."/>
        </authorList>
    </citation>
    <scope>NUCLEOTIDE SEQUENCE [LARGE SCALE GENOMIC DNA]</scope>
    <source>
        <strain evidence="10 11">R1</strain>
    </source>
</reference>
<dbReference type="PANTHER" id="PTHR33992:SF1">
    <property type="entry name" value="RIBONUCLEASE P PROTEIN COMPONENT"/>
    <property type="match status" value="1"/>
</dbReference>
<dbReference type="InterPro" id="IPR014721">
    <property type="entry name" value="Ribsml_uS5_D2-typ_fold_subgr"/>
</dbReference>
<dbReference type="SUPFAM" id="SSF54211">
    <property type="entry name" value="Ribosomal protein S5 domain 2-like"/>
    <property type="match status" value="1"/>
</dbReference>
<keyword evidence="9" id="KW-1133">Transmembrane helix</keyword>
<dbReference type="Pfam" id="PF00825">
    <property type="entry name" value="Ribonuclease_P"/>
    <property type="match status" value="1"/>
</dbReference>
<keyword evidence="9" id="KW-0812">Transmembrane</keyword>
<keyword evidence="7 9" id="KW-0472">Membrane</keyword>
<dbReference type="GO" id="GO:0001682">
    <property type="term" value="P:tRNA 5'-leader removal"/>
    <property type="evidence" value="ECO:0007669"/>
    <property type="project" value="UniProtKB-UniRule"/>
</dbReference>
<feature type="transmembrane region" description="Helical" evidence="9">
    <location>
        <begin position="237"/>
        <end position="257"/>
    </location>
</feature>
<comment type="subunit">
    <text evidence="6">Consists of a catalytic RNA component (M1 or rnpB) and a protein subunit.</text>
</comment>
<comment type="similarity">
    <text evidence="7">Belongs to the UPF0161 family.</text>
</comment>
<evidence type="ECO:0000256" key="2">
    <source>
        <dbReference type="ARBA" id="ARBA00022722"/>
    </source>
</evidence>
<evidence type="ECO:0000256" key="7">
    <source>
        <dbReference type="HAMAP-Rule" id="MF_00386"/>
    </source>
</evidence>
<dbReference type="InterPro" id="IPR020568">
    <property type="entry name" value="Ribosomal_Su5_D2-typ_SF"/>
</dbReference>
<sequence>MFGQTGEGATVDQSFGREYRIRKQREIDRVFARRCSVADEQLVIYGCENDLPHPRLAISVSRKLGKPVFRNRWKRLIREVFRQRKADIPSGIDYIVIPRKGIEPDFHELWYRIPSLMKQLGRRLKRTSGSKEEPSRQRSRAGASRQEVSRNLPNDQPTSPLPPKSGPDTGEASRSGSLSSATAFDFGDTLFAGLDRARTALLDDQVGDQAACGLLSCNGRMSTWGKIICPIGWTIRAVYLCVNWVLAGVLIAIVSLYRWTISPMLGRCCRFEPSCSLYFIQAVQKYGAFIGTWKGVCRILRCHPWHPGGYDPP</sequence>
<dbReference type="InterPro" id="IPR000100">
    <property type="entry name" value="RNase_P"/>
</dbReference>
<keyword evidence="1 6" id="KW-0819">tRNA processing</keyword>
<dbReference type="HAMAP" id="MF_00227">
    <property type="entry name" value="RNase_P"/>
    <property type="match status" value="1"/>
</dbReference>
<keyword evidence="11" id="KW-1185">Reference proteome</keyword>
<evidence type="ECO:0000256" key="8">
    <source>
        <dbReference type="SAM" id="MobiDB-lite"/>
    </source>
</evidence>
<evidence type="ECO:0000313" key="10">
    <source>
        <dbReference type="EMBL" id="ASV75554.1"/>
    </source>
</evidence>
<evidence type="ECO:0000256" key="6">
    <source>
        <dbReference type="HAMAP-Rule" id="MF_00227"/>
    </source>
</evidence>
<evidence type="ECO:0000256" key="5">
    <source>
        <dbReference type="ARBA" id="ARBA00022884"/>
    </source>
</evidence>
<dbReference type="GO" id="GO:0004526">
    <property type="term" value="F:ribonuclease P activity"/>
    <property type="evidence" value="ECO:0007669"/>
    <property type="project" value="UniProtKB-UniRule"/>
</dbReference>
<dbReference type="HAMAP" id="MF_00386">
    <property type="entry name" value="UPF0161_YidD"/>
    <property type="match status" value="1"/>
</dbReference>
<evidence type="ECO:0000256" key="3">
    <source>
        <dbReference type="ARBA" id="ARBA00022759"/>
    </source>
</evidence>
<keyword evidence="5 6" id="KW-0694">RNA-binding</keyword>
<dbReference type="Gene3D" id="3.30.230.10">
    <property type="match status" value="1"/>
</dbReference>
<comment type="function">
    <text evidence="6">RNaseP catalyzes the removal of the 5'-leader sequence from pre-tRNA to produce the mature 5'-terminus. It can also cleave other RNA substrates such as 4.5S RNA. The protein component plays an auxiliary but essential role in vivo by binding to the 5'-leader sequence and broadening the substrate specificity of the ribozyme.</text>
</comment>
<dbReference type="PANTHER" id="PTHR33992">
    <property type="entry name" value="RIBONUCLEASE P PROTEIN COMPONENT"/>
    <property type="match status" value="1"/>
</dbReference>
<comment type="function">
    <text evidence="7">Could be involved in insertion of integral membrane proteins into the membrane.</text>
</comment>
<keyword evidence="7" id="KW-1003">Cell membrane</keyword>
<dbReference type="NCBIfam" id="TIGR00188">
    <property type="entry name" value="rnpA"/>
    <property type="match status" value="1"/>
</dbReference>
<dbReference type="InterPro" id="IPR002696">
    <property type="entry name" value="Membr_insert_effic_factor_YidD"/>
</dbReference>
<keyword evidence="2 6" id="KW-0540">Nuclease</keyword>
<keyword evidence="3 6" id="KW-0255">Endonuclease</keyword>
<feature type="region of interest" description="Disordered" evidence="8">
    <location>
        <begin position="122"/>
        <end position="179"/>
    </location>
</feature>
<dbReference type="KEGG" id="ttf:THTE_2952"/>
<comment type="similarity">
    <text evidence="6">Belongs to the RnpA family.</text>
</comment>
<dbReference type="NCBIfam" id="TIGR00278">
    <property type="entry name" value="membrane protein insertion efficiency factor YidD"/>
    <property type="match status" value="1"/>
</dbReference>
<dbReference type="GO" id="GO:0005886">
    <property type="term" value="C:plasma membrane"/>
    <property type="evidence" value="ECO:0007669"/>
    <property type="project" value="UniProtKB-SubCell"/>
</dbReference>
<dbReference type="GO" id="GO:0030677">
    <property type="term" value="C:ribonuclease P complex"/>
    <property type="evidence" value="ECO:0007669"/>
    <property type="project" value="TreeGrafter"/>
</dbReference>
<dbReference type="Pfam" id="PF01809">
    <property type="entry name" value="YidD"/>
    <property type="match status" value="1"/>
</dbReference>
<feature type="compositionally biased region" description="Polar residues" evidence="8">
    <location>
        <begin position="149"/>
        <end position="158"/>
    </location>
</feature>
<dbReference type="GO" id="GO:0042781">
    <property type="term" value="F:3'-tRNA processing endoribonuclease activity"/>
    <property type="evidence" value="ECO:0007669"/>
    <property type="project" value="TreeGrafter"/>
</dbReference>
<organism evidence="10 11">
    <name type="scientific">Thermogutta terrifontis</name>
    <dbReference type="NCBI Taxonomy" id="1331910"/>
    <lineage>
        <taxon>Bacteria</taxon>
        <taxon>Pseudomonadati</taxon>
        <taxon>Planctomycetota</taxon>
        <taxon>Planctomycetia</taxon>
        <taxon>Pirellulales</taxon>
        <taxon>Thermoguttaceae</taxon>
        <taxon>Thermogutta</taxon>
    </lineage>
</organism>
<dbReference type="AlphaFoldDB" id="A0A286RHV5"/>
<evidence type="ECO:0000256" key="4">
    <source>
        <dbReference type="ARBA" id="ARBA00022801"/>
    </source>
</evidence>
<dbReference type="GO" id="GO:0000049">
    <property type="term" value="F:tRNA binding"/>
    <property type="evidence" value="ECO:0007669"/>
    <property type="project" value="UniProtKB-UniRule"/>
</dbReference>
<dbReference type="SMART" id="SM01234">
    <property type="entry name" value="Haemolytic"/>
    <property type="match status" value="1"/>
</dbReference>
<name>A0A286RHV5_9BACT</name>
<evidence type="ECO:0000313" key="11">
    <source>
        <dbReference type="Proteomes" id="UP000215086"/>
    </source>
</evidence>
<dbReference type="OrthoDB" id="9810867at2"/>
<accession>A0A286RHV5</accession>
<proteinExistence type="inferred from homology"/>
<comment type="catalytic activity">
    <reaction evidence="6">
        <text>Endonucleolytic cleavage of RNA, removing 5'-extranucleotides from tRNA precursor.</text>
        <dbReference type="EC" id="3.1.26.5"/>
    </reaction>
</comment>